<evidence type="ECO:0000313" key="2">
    <source>
        <dbReference type="Proteomes" id="UP001377567"/>
    </source>
</evidence>
<proteinExistence type="predicted"/>
<name>A0AAV5RSB0_MAUHU</name>
<comment type="caution">
    <text evidence="1">The sequence shown here is derived from an EMBL/GenBank/DDBJ whole genome shotgun (WGS) entry which is preliminary data.</text>
</comment>
<dbReference type="EMBL" id="BTGD01000001">
    <property type="protein sequence ID" value="GMM53531.1"/>
    <property type="molecule type" value="Genomic_DNA"/>
</dbReference>
<protein>
    <submittedName>
        <fullName evidence="1">Far3 protein</fullName>
    </submittedName>
</protein>
<keyword evidence="2" id="KW-1185">Reference proteome</keyword>
<dbReference type="Proteomes" id="UP001377567">
    <property type="component" value="Unassembled WGS sequence"/>
</dbReference>
<sequence length="214" mass="24966">MNNNASDNFEYISQLLTALTTESRANRQETDKIELLLKRVSKQCAISYESLGSEVTDETLKNYNKQNKPSKISRLVNENYDLIYQIEQQRYINSKVTLLIQNITEHFLSIKNFIKEQKYVREQDLDNFVYENFESQIVILESSIQKLDEKSNTSSSNLSCIIRQLQTTCREIDWSIIPRGTIEHKQLIKHLQELDENYGIKLVDDSTLESISTT</sequence>
<accession>A0AAV5RSB0</accession>
<dbReference type="AlphaFoldDB" id="A0AAV5RSB0"/>
<evidence type="ECO:0000313" key="1">
    <source>
        <dbReference type="EMBL" id="GMM53531.1"/>
    </source>
</evidence>
<organism evidence="1 2">
    <name type="scientific">Maudiozyma humilis</name>
    <name type="common">Sour dough yeast</name>
    <name type="synonym">Kazachstania humilis</name>
    <dbReference type="NCBI Taxonomy" id="51915"/>
    <lineage>
        <taxon>Eukaryota</taxon>
        <taxon>Fungi</taxon>
        <taxon>Dikarya</taxon>
        <taxon>Ascomycota</taxon>
        <taxon>Saccharomycotina</taxon>
        <taxon>Saccharomycetes</taxon>
        <taxon>Saccharomycetales</taxon>
        <taxon>Saccharomycetaceae</taxon>
        <taxon>Maudiozyma</taxon>
    </lineage>
</organism>
<gene>
    <name evidence="1" type="ORF">DAKH74_001470</name>
</gene>
<reference evidence="1 2" key="1">
    <citation type="journal article" date="2023" name="Elife">
        <title>Identification of key yeast species and microbe-microbe interactions impacting larval growth of Drosophila in the wild.</title>
        <authorList>
            <person name="Mure A."/>
            <person name="Sugiura Y."/>
            <person name="Maeda R."/>
            <person name="Honda K."/>
            <person name="Sakurai N."/>
            <person name="Takahashi Y."/>
            <person name="Watada M."/>
            <person name="Katoh T."/>
            <person name="Gotoh A."/>
            <person name="Gotoh Y."/>
            <person name="Taniguchi I."/>
            <person name="Nakamura K."/>
            <person name="Hayashi T."/>
            <person name="Katayama T."/>
            <person name="Uemura T."/>
            <person name="Hattori Y."/>
        </authorList>
    </citation>
    <scope>NUCLEOTIDE SEQUENCE [LARGE SCALE GENOMIC DNA]</scope>
    <source>
        <strain evidence="1 2">KH-74</strain>
    </source>
</reference>